<feature type="region of interest" description="Disordered" evidence="8">
    <location>
        <begin position="58"/>
        <end position="77"/>
    </location>
</feature>
<proteinExistence type="predicted"/>
<name>A0A8T1VJP6_9STRA</name>
<gene>
    <name evidence="10" type="ORF">PHYPSEUDO_006040</name>
</gene>
<evidence type="ECO:0000256" key="6">
    <source>
        <dbReference type="ARBA" id="ARBA00022786"/>
    </source>
</evidence>
<dbReference type="Proteomes" id="UP000694044">
    <property type="component" value="Unassembled WGS sequence"/>
</dbReference>
<comment type="catalytic activity">
    <reaction evidence="1">
        <text>S-ubiquitinyl-[E2 ubiquitin-conjugating enzyme]-L-cysteine + [acceptor protein]-L-lysine = [E2 ubiquitin-conjugating enzyme]-L-cysteine + N(6)-ubiquitinyl-[acceptor protein]-L-lysine.</text>
        <dbReference type="EC" id="2.3.2.27"/>
    </reaction>
</comment>
<sequence length="477" mass="52174">MSPTTPAGQEPPRFWCHECSVAVDTRVDESSEEVCCVRCGGNFVEGVEEDDPPQDFQAEQVEDTQTQTQLPETSAEDATRAEIRNEFGGTRPLPRPTVRATRFAATDEGRDGSPPLPDLFQFLSGATGRSTRFMSGTGNPVEFYVSESGEGGDPMGLLDALGGMFPMLASNPGDYAFGNMANVINQLMQNDPNRHGAPPAAKEVVEKLPMVKITQSEVDGSAECPVCKDFFAVDDERTAWQIDQSGQGSAQTRLDGGEEDATAAEEAETMQTTLQEMLEKTRKLFQLPEVARSTLAVQGEVQVLLETGELLTFGKDHANATAAYAEAIRLCYNIEDEATEAILVTLLHTATTWESTSKLRKLQCHADAMERVESLVAVCASDDDNNAENERSRLKAAFDKLANTDGFLAKDQLQMLAQELGMTDALSNSEIDDIWRQVLQPSNGPGSPSVSKISFEMIWRWWVSDIVYAFMRNSGLL</sequence>
<dbReference type="GO" id="GO:0061630">
    <property type="term" value="F:ubiquitin protein ligase activity"/>
    <property type="evidence" value="ECO:0007669"/>
    <property type="project" value="UniProtKB-EC"/>
</dbReference>
<dbReference type="AlphaFoldDB" id="A0A8T1VJP6"/>
<keyword evidence="4" id="KW-0479">Metal-binding</keyword>
<dbReference type="Pfam" id="PF14369">
    <property type="entry name" value="Zn_ribbon_19"/>
    <property type="match status" value="1"/>
</dbReference>
<dbReference type="EC" id="2.3.2.27" evidence="2"/>
<evidence type="ECO:0000256" key="1">
    <source>
        <dbReference type="ARBA" id="ARBA00000900"/>
    </source>
</evidence>
<evidence type="ECO:0000256" key="5">
    <source>
        <dbReference type="ARBA" id="ARBA00022771"/>
    </source>
</evidence>
<evidence type="ECO:0000256" key="2">
    <source>
        <dbReference type="ARBA" id="ARBA00012483"/>
    </source>
</evidence>
<feature type="domain" description="E3 ubiquitin-protein ligase RNF126-like zinc-ribbon" evidence="9">
    <location>
        <begin position="13"/>
        <end position="45"/>
    </location>
</feature>
<dbReference type="OrthoDB" id="8062037at2759"/>
<keyword evidence="7" id="KW-0862">Zinc</keyword>
<evidence type="ECO:0000256" key="3">
    <source>
        <dbReference type="ARBA" id="ARBA00022679"/>
    </source>
</evidence>
<dbReference type="InterPro" id="IPR039525">
    <property type="entry name" value="RNF126-like_zinc-ribbon"/>
</dbReference>
<keyword evidence="3" id="KW-0808">Transferase</keyword>
<reference evidence="10" key="1">
    <citation type="submission" date="2021-02" db="EMBL/GenBank/DDBJ databases">
        <authorList>
            <person name="Palmer J.M."/>
        </authorList>
    </citation>
    <scope>NUCLEOTIDE SEQUENCE</scope>
    <source>
        <strain evidence="10">SCRP734</strain>
    </source>
</reference>
<keyword evidence="5" id="KW-0863">Zinc-finger</keyword>
<organism evidence="10 11">
    <name type="scientific">Phytophthora pseudosyringae</name>
    <dbReference type="NCBI Taxonomy" id="221518"/>
    <lineage>
        <taxon>Eukaryota</taxon>
        <taxon>Sar</taxon>
        <taxon>Stramenopiles</taxon>
        <taxon>Oomycota</taxon>
        <taxon>Peronosporomycetes</taxon>
        <taxon>Peronosporales</taxon>
        <taxon>Peronosporaceae</taxon>
        <taxon>Phytophthora</taxon>
    </lineage>
</organism>
<accession>A0A8T1VJP6</accession>
<dbReference type="EMBL" id="JAGDFM010000247">
    <property type="protein sequence ID" value="KAG7381422.1"/>
    <property type="molecule type" value="Genomic_DNA"/>
</dbReference>
<protein>
    <recommendedName>
        <fullName evidence="2">RING-type E3 ubiquitin transferase</fullName>
        <ecNumber evidence="2">2.3.2.27</ecNumber>
    </recommendedName>
</protein>
<evidence type="ECO:0000256" key="8">
    <source>
        <dbReference type="SAM" id="MobiDB-lite"/>
    </source>
</evidence>
<evidence type="ECO:0000313" key="10">
    <source>
        <dbReference type="EMBL" id="KAG7381422.1"/>
    </source>
</evidence>
<evidence type="ECO:0000259" key="9">
    <source>
        <dbReference type="Pfam" id="PF14369"/>
    </source>
</evidence>
<evidence type="ECO:0000313" key="11">
    <source>
        <dbReference type="Proteomes" id="UP000694044"/>
    </source>
</evidence>
<keyword evidence="11" id="KW-1185">Reference proteome</keyword>
<feature type="compositionally biased region" description="Polar residues" evidence="8">
    <location>
        <begin position="63"/>
        <end position="72"/>
    </location>
</feature>
<keyword evidence="6" id="KW-0833">Ubl conjugation pathway</keyword>
<dbReference type="GO" id="GO:0008270">
    <property type="term" value="F:zinc ion binding"/>
    <property type="evidence" value="ECO:0007669"/>
    <property type="project" value="UniProtKB-KW"/>
</dbReference>
<evidence type="ECO:0000256" key="4">
    <source>
        <dbReference type="ARBA" id="ARBA00022723"/>
    </source>
</evidence>
<comment type="caution">
    <text evidence="10">The sequence shown here is derived from an EMBL/GenBank/DDBJ whole genome shotgun (WGS) entry which is preliminary data.</text>
</comment>
<evidence type="ECO:0000256" key="7">
    <source>
        <dbReference type="ARBA" id="ARBA00022833"/>
    </source>
</evidence>